<accession>A0ABS1CVW0</accession>
<organism evidence="1 2">
    <name type="scientific">Paracraurococcus ruber</name>
    <dbReference type="NCBI Taxonomy" id="77675"/>
    <lineage>
        <taxon>Bacteria</taxon>
        <taxon>Pseudomonadati</taxon>
        <taxon>Pseudomonadota</taxon>
        <taxon>Alphaproteobacteria</taxon>
        <taxon>Acetobacterales</taxon>
        <taxon>Roseomonadaceae</taxon>
        <taxon>Paracraurococcus</taxon>
    </lineage>
</organism>
<dbReference type="PANTHER" id="PTHR11941">
    <property type="entry name" value="ENOYL-COA HYDRATASE-RELATED"/>
    <property type="match status" value="1"/>
</dbReference>
<keyword evidence="2" id="KW-1185">Reference proteome</keyword>
<dbReference type="SUPFAM" id="SSF52096">
    <property type="entry name" value="ClpP/crotonase"/>
    <property type="match status" value="1"/>
</dbReference>
<dbReference type="PANTHER" id="PTHR11941:SF54">
    <property type="entry name" value="ENOYL-COA HYDRATASE, MITOCHONDRIAL"/>
    <property type="match status" value="1"/>
</dbReference>
<dbReference type="Gene3D" id="3.90.226.10">
    <property type="entry name" value="2-enoyl-CoA Hydratase, Chain A, domain 1"/>
    <property type="match status" value="1"/>
</dbReference>
<evidence type="ECO:0000313" key="2">
    <source>
        <dbReference type="Proteomes" id="UP000697995"/>
    </source>
</evidence>
<dbReference type="InterPro" id="IPR001753">
    <property type="entry name" value="Enoyl-CoA_hydra/iso"/>
</dbReference>
<comment type="caution">
    <text evidence="1">The sequence shown here is derived from an EMBL/GenBank/DDBJ whole genome shotgun (WGS) entry which is preliminary data.</text>
</comment>
<dbReference type="Proteomes" id="UP000697995">
    <property type="component" value="Unassembled WGS sequence"/>
</dbReference>
<dbReference type="NCBIfam" id="NF006452">
    <property type="entry name" value="PRK08788.1"/>
    <property type="match status" value="1"/>
</dbReference>
<dbReference type="Gene3D" id="6.20.390.30">
    <property type="match status" value="1"/>
</dbReference>
<protein>
    <recommendedName>
        <fullName evidence="3">Enoyl-CoA hydratase</fullName>
    </recommendedName>
</protein>
<reference evidence="1 2" key="1">
    <citation type="journal article" date="2020" name="Microorganisms">
        <title>Osmotic Adaptation and Compatible Solute Biosynthesis of Phototrophic Bacteria as Revealed from Genome Analyses.</title>
        <authorList>
            <person name="Imhoff J.F."/>
            <person name="Rahn T."/>
            <person name="Kunzel S."/>
            <person name="Keller A."/>
            <person name="Neulinger S.C."/>
        </authorList>
    </citation>
    <scope>NUCLEOTIDE SEQUENCE [LARGE SCALE GENOMIC DNA]</scope>
    <source>
        <strain evidence="1 2">DSM 15382</strain>
    </source>
</reference>
<name>A0ABS1CVW0_9PROT</name>
<dbReference type="EMBL" id="NRSG01000061">
    <property type="protein sequence ID" value="MBK1658647.1"/>
    <property type="molecule type" value="Genomic_DNA"/>
</dbReference>
<gene>
    <name evidence="1" type="ORF">CKO45_10425</name>
</gene>
<dbReference type="InterPro" id="IPR029045">
    <property type="entry name" value="ClpP/crotonase-like_dom_sf"/>
</dbReference>
<dbReference type="CDD" id="cd06558">
    <property type="entry name" value="crotonase-like"/>
    <property type="match status" value="1"/>
</dbReference>
<evidence type="ECO:0000313" key="1">
    <source>
        <dbReference type="EMBL" id="MBK1658647.1"/>
    </source>
</evidence>
<proteinExistence type="predicted"/>
<evidence type="ECO:0008006" key="3">
    <source>
        <dbReference type="Google" id="ProtNLM"/>
    </source>
</evidence>
<sequence length="342" mass="37294">MQVQQPTGTLYIASRLRDRLECLRPPIPLPPGPDRPRSRRLTYIRSPLATGLAPSATQVSLGSRPAATHETLDTAYDAERGIYWCRLRPTERPCFSPELLRDIASMHAAIPDLFAAGSPLPAPRWFVCGSAIPGIYNLGGDLGLFRRLIAAGDRDGLLRYGHAAVEAIHRNHTALDLPMITVALVQGDALGGGFECALAHDLIVAERSAKFGLPEVLFNLFPGMGAASFLSRRIGRAAAEALILSGEIHTAEAMHAMGLVDILAEDGEGETALQAFIAKQDRFHNARQAMARARRRVDPVTIEELRDIVEIWADAAMRLSEQDLRRMARLCGAQDRRMAVAA</sequence>
<dbReference type="Pfam" id="PF00378">
    <property type="entry name" value="ECH_1"/>
    <property type="match status" value="1"/>
</dbReference>